<accession>A0ABS1WVC1</accession>
<sequence>MKTLNLLTLILTIVGGINWGLVGFAEFDLVAALFGPGSGLSRTVYSLVGLSALYQLIPLTKAFKIDEPHAEAAHRV</sequence>
<dbReference type="RefSeq" id="WP_203166995.1">
    <property type="nucleotide sequence ID" value="NZ_JAEVLS010000002.1"/>
</dbReference>
<dbReference type="InterPro" id="IPR007211">
    <property type="entry name" value="DUF378"/>
</dbReference>
<dbReference type="PANTHER" id="PTHR37304">
    <property type="entry name" value="MEMBRANE PROTEIN-RELATED"/>
    <property type="match status" value="1"/>
</dbReference>
<proteinExistence type="predicted"/>
<comment type="caution">
    <text evidence="1">The sequence shown here is derived from an EMBL/GenBank/DDBJ whole genome shotgun (WGS) entry which is preliminary data.</text>
</comment>
<gene>
    <name evidence="1" type="ORF">JM946_09205</name>
</gene>
<dbReference type="PANTHER" id="PTHR37304:SF1">
    <property type="entry name" value="MEMBRANE PROTEIN"/>
    <property type="match status" value="1"/>
</dbReference>
<dbReference type="EMBL" id="JAEVLS010000002">
    <property type="protein sequence ID" value="MBM0104926.1"/>
    <property type="molecule type" value="Genomic_DNA"/>
</dbReference>
<reference evidence="1 2" key="1">
    <citation type="journal article" date="2021" name="Int. J. Syst. Evol. Microbiol.">
        <title>Steroidobacter gossypii sp. nov., isolated from soil of cotton cropping field.</title>
        <authorList>
            <person name="Huang R."/>
            <person name="Yang S."/>
            <person name="Zhen C."/>
            <person name="Liu W."/>
        </authorList>
    </citation>
    <scope>NUCLEOTIDE SEQUENCE [LARGE SCALE GENOMIC DNA]</scope>
    <source>
        <strain evidence="1 2">S1-65</strain>
    </source>
</reference>
<keyword evidence="2" id="KW-1185">Reference proteome</keyword>
<organism evidence="1 2">
    <name type="scientific">Steroidobacter gossypii</name>
    <dbReference type="NCBI Taxonomy" id="2805490"/>
    <lineage>
        <taxon>Bacteria</taxon>
        <taxon>Pseudomonadati</taxon>
        <taxon>Pseudomonadota</taxon>
        <taxon>Gammaproteobacteria</taxon>
        <taxon>Steroidobacterales</taxon>
        <taxon>Steroidobacteraceae</taxon>
        <taxon>Steroidobacter</taxon>
    </lineage>
</organism>
<evidence type="ECO:0000313" key="1">
    <source>
        <dbReference type="EMBL" id="MBM0104926.1"/>
    </source>
</evidence>
<dbReference type="Pfam" id="PF04070">
    <property type="entry name" value="DUF378"/>
    <property type="match status" value="1"/>
</dbReference>
<evidence type="ECO:0000313" key="2">
    <source>
        <dbReference type="Proteomes" id="UP000661077"/>
    </source>
</evidence>
<protein>
    <submittedName>
        <fullName evidence="1">DUF378 domain-containing protein</fullName>
    </submittedName>
</protein>
<dbReference type="Proteomes" id="UP000661077">
    <property type="component" value="Unassembled WGS sequence"/>
</dbReference>
<name>A0ABS1WVC1_9GAMM</name>